<organism evidence="2">
    <name type="scientific">Hexamita inflata</name>
    <dbReference type="NCBI Taxonomy" id="28002"/>
    <lineage>
        <taxon>Eukaryota</taxon>
        <taxon>Metamonada</taxon>
        <taxon>Diplomonadida</taxon>
        <taxon>Hexamitidae</taxon>
        <taxon>Hexamitinae</taxon>
        <taxon>Hexamita</taxon>
    </lineage>
</organism>
<feature type="region of interest" description="Disordered" evidence="1">
    <location>
        <begin position="1"/>
        <end position="31"/>
    </location>
</feature>
<dbReference type="AlphaFoldDB" id="A0AA86URV0"/>
<gene>
    <name evidence="2" type="ORF">HINF_LOCUS53279</name>
    <name evidence="3" type="ORF">HINF_LOCUS61917</name>
</gene>
<evidence type="ECO:0000313" key="2">
    <source>
        <dbReference type="EMBL" id="CAI9965634.1"/>
    </source>
</evidence>
<proteinExistence type="predicted"/>
<reference evidence="2" key="1">
    <citation type="submission" date="2023-06" db="EMBL/GenBank/DDBJ databases">
        <authorList>
            <person name="Kurt Z."/>
        </authorList>
    </citation>
    <scope>NUCLEOTIDE SEQUENCE</scope>
</reference>
<dbReference type="Proteomes" id="UP001642409">
    <property type="component" value="Unassembled WGS sequence"/>
</dbReference>
<accession>A0AA86URV0</accession>
<protein>
    <submittedName>
        <fullName evidence="3">Hypothetical_protein</fullName>
    </submittedName>
</protein>
<dbReference type="EMBL" id="CAXDID020000375">
    <property type="protein sequence ID" value="CAL6083843.1"/>
    <property type="molecule type" value="Genomic_DNA"/>
</dbReference>
<sequence>MFGNQLSQTTRYRQSQDSQQPSQRQLQRQLPKSTMLVQVPNTSVNGSQPVTFGAAGISKNWAIKFELANAKDSKLIKSSGIRNPELNKTFAVRGAKTMLSQMKVNTSQQKIDDFQNSRL</sequence>
<evidence type="ECO:0000313" key="4">
    <source>
        <dbReference type="Proteomes" id="UP001642409"/>
    </source>
</evidence>
<dbReference type="EMBL" id="CATOUU010000993">
    <property type="protein sequence ID" value="CAI9965634.1"/>
    <property type="molecule type" value="Genomic_DNA"/>
</dbReference>
<name>A0AA86URV0_9EUKA</name>
<feature type="compositionally biased region" description="Low complexity" evidence="1">
    <location>
        <begin position="13"/>
        <end position="31"/>
    </location>
</feature>
<evidence type="ECO:0000313" key="3">
    <source>
        <dbReference type="EMBL" id="CAL6083843.1"/>
    </source>
</evidence>
<keyword evidence="4" id="KW-1185">Reference proteome</keyword>
<feature type="compositionally biased region" description="Polar residues" evidence="1">
    <location>
        <begin position="1"/>
        <end position="12"/>
    </location>
</feature>
<evidence type="ECO:0000256" key="1">
    <source>
        <dbReference type="SAM" id="MobiDB-lite"/>
    </source>
</evidence>
<comment type="caution">
    <text evidence="2">The sequence shown here is derived from an EMBL/GenBank/DDBJ whole genome shotgun (WGS) entry which is preliminary data.</text>
</comment>
<reference evidence="3 4" key="2">
    <citation type="submission" date="2024-07" db="EMBL/GenBank/DDBJ databases">
        <authorList>
            <person name="Akdeniz Z."/>
        </authorList>
    </citation>
    <scope>NUCLEOTIDE SEQUENCE [LARGE SCALE GENOMIC DNA]</scope>
</reference>